<dbReference type="EMBL" id="LANX01000001">
    <property type="protein sequence ID" value="KJV69080.1"/>
    <property type="molecule type" value="Genomic_DNA"/>
</dbReference>
<organism evidence="1 2">
    <name type="scientific">Candidatus Neoehrlichia procyonis str. RAC413</name>
    <dbReference type="NCBI Taxonomy" id="1359163"/>
    <lineage>
        <taxon>Bacteria</taxon>
        <taxon>Pseudomonadati</taxon>
        <taxon>Pseudomonadota</taxon>
        <taxon>Alphaproteobacteria</taxon>
        <taxon>Rickettsiales</taxon>
        <taxon>Anaplasmataceae</taxon>
        <taxon>Candidatus Neoehrlichia</taxon>
    </lineage>
</organism>
<dbReference type="AlphaFoldDB" id="A0A0F3NM29"/>
<sequence>MLVVIINFLLDMGYIVEMVYIVMYKDYYIFLYNDNNMANFY</sequence>
<reference evidence="1 2" key="1">
    <citation type="submission" date="2015-02" db="EMBL/GenBank/DDBJ databases">
        <title>Genome Sequencing of Rickettsiales.</title>
        <authorList>
            <person name="Daugherty S.C."/>
            <person name="Su Q."/>
            <person name="Abolude K."/>
            <person name="Beier-Sexton M."/>
            <person name="Carlyon J.A."/>
            <person name="Carter R."/>
            <person name="Day N.P."/>
            <person name="Dumler S.J."/>
            <person name="Dyachenko V."/>
            <person name="Godinez A."/>
            <person name="Kurtti T.J."/>
            <person name="Lichay M."/>
            <person name="Mullins K.E."/>
            <person name="Ott S."/>
            <person name="Pappas-Brown V."/>
            <person name="Paris D.H."/>
            <person name="Patel P."/>
            <person name="Richards A.L."/>
            <person name="Sadzewicz L."/>
            <person name="Sears K."/>
            <person name="Seidman D."/>
            <person name="Sengamalay N."/>
            <person name="Stenos J."/>
            <person name="Tallon L.J."/>
            <person name="Vincent G."/>
            <person name="Fraser C.M."/>
            <person name="Munderloh U."/>
            <person name="Dunning-Hotopp J.C."/>
        </authorList>
    </citation>
    <scope>NUCLEOTIDE SEQUENCE [LARGE SCALE GENOMIC DNA]</scope>
    <source>
        <strain evidence="1 2">RAC413</strain>
    </source>
</reference>
<proteinExistence type="predicted"/>
<evidence type="ECO:0000313" key="2">
    <source>
        <dbReference type="Proteomes" id="UP000033562"/>
    </source>
</evidence>
<keyword evidence="2" id="KW-1185">Reference proteome</keyword>
<name>A0A0F3NM29_9RICK</name>
<accession>A0A0F3NM29</accession>
<protein>
    <submittedName>
        <fullName evidence="1">Putative membrane protein</fullName>
    </submittedName>
</protein>
<evidence type="ECO:0000313" key="1">
    <source>
        <dbReference type="EMBL" id="KJV69080.1"/>
    </source>
</evidence>
<gene>
    <name evidence="1" type="ORF">NLO413_0456</name>
</gene>
<dbReference type="Proteomes" id="UP000033562">
    <property type="component" value="Unassembled WGS sequence"/>
</dbReference>
<comment type="caution">
    <text evidence="1">The sequence shown here is derived from an EMBL/GenBank/DDBJ whole genome shotgun (WGS) entry which is preliminary data.</text>
</comment>
<dbReference type="STRING" id="1359163.NLO413_0456"/>